<protein>
    <submittedName>
        <fullName evidence="1">Uncharacterized protein</fullName>
    </submittedName>
</protein>
<evidence type="ECO:0000313" key="1">
    <source>
        <dbReference type="EMBL" id="AKQ08333.1"/>
    </source>
</evidence>
<keyword evidence="2" id="KW-1185">Reference proteome</keyword>
<organism evidence="1 2">
    <name type="scientific">Bacillus phage PBC2</name>
    <dbReference type="NCBI Taxonomy" id="1675029"/>
    <lineage>
        <taxon>Viruses</taxon>
        <taxon>Duplodnaviria</taxon>
        <taxon>Heunggongvirae</taxon>
        <taxon>Uroviricota</taxon>
        <taxon>Caudoviricetes</taxon>
        <taxon>Andregratiavirinae</taxon>
        <taxon>Haetaevirus</taxon>
        <taxon>Haetaevirus PBC2</taxon>
    </lineage>
</organism>
<sequence length="80" mass="9218">MYKKIGRNATRKHKEILTGKTVECFYSKNGYKGGEFRVLEGVRLNTTLEDVREGYAVLVQSEITGKYILRYAGRCRLIVQ</sequence>
<proteinExistence type="predicted"/>
<gene>
    <name evidence="1" type="ORF">PBC2_018</name>
</gene>
<name>A0A218KBR0_9CAUD</name>
<dbReference type="Proteomes" id="UP000223102">
    <property type="component" value="Segment"/>
</dbReference>
<dbReference type="EMBL" id="KT070867">
    <property type="protein sequence ID" value="AKQ08333.1"/>
    <property type="molecule type" value="Genomic_DNA"/>
</dbReference>
<evidence type="ECO:0000313" key="2">
    <source>
        <dbReference type="Proteomes" id="UP000223102"/>
    </source>
</evidence>
<accession>A0A218KBR0</accession>
<reference evidence="1 2" key="1">
    <citation type="submission" date="2015-06" db="EMBL/GenBank/DDBJ databases">
        <title>Complete genome sequence of Bacillus cereus phage PBC2.</title>
        <authorList>
            <person name="Kong M."/>
            <person name="Ryu S."/>
        </authorList>
    </citation>
    <scope>NUCLEOTIDE SEQUENCE [LARGE SCALE GENOMIC DNA]</scope>
</reference>